<name>A0A0F9TTA0_9ZZZZ</name>
<dbReference type="EC" id="2.5.1.78" evidence="3"/>
<dbReference type="EMBL" id="LAZR01001024">
    <property type="protein sequence ID" value="KKN52331.1"/>
    <property type="molecule type" value="Genomic_DNA"/>
</dbReference>
<dbReference type="CDD" id="cd09209">
    <property type="entry name" value="Lumazine_synthase-I"/>
    <property type="match status" value="1"/>
</dbReference>
<comment type="caution">
    <text evidence="7">The sequence shown here is derived from an EMBL/GenBank/DDBJ whole genome shotgun (WGS) entry which is preliminary data.</text>
</comment>
<evidence type="ECO:0000313" key="7">
    <source>
        <dbReference type="EMBL" id="KKN52331.1"/>
    </source>
</evidence>
<dbReference type="FunFam" id="3.40.50.960:FF:000001">
    <property type="entry name" value="6,7-dimethyl-8-ribityllumazine synthase"/>
    <property type="match status" value="1"/>
</dbReference>
<dbReference type="UniPathway" id="UPA00275">
    <property type="reaction ID" value="UER00404"/>
</dbReference>
<sequence>MKTYQGKLQAKGLKIGIVVSRFNQFISERLLEGALDALHKLGAAEQDISVYRVPGSFEVPFVAKKLAGGKKVDGIVCLGALIRGDTPHFDFLSAEITKGLAQISMEEGMPVSFGILTVDTIEQGIERAGTKGGNKGWDAVFSVVETLNLIKESGLE</sequence>
<keyword evidence="5" id="KW-0808">Transferase</keyword>
<dbReference type="NCBIfam" id="TIGR00114">
    <property type="entry name" value="lumazine-synth"/>
    <property type="match status" value="1"/>
</dbReference>
<dbReference type="InterPro" id="IPR002180">
    <property type="entry name" value="LS/RS"/>
</dbReference>
<dbReference type="GO" id="GO:0009231">
    <property type="term" value="P:riboflavin biosynthetic process"/>
    <property type="evidence" value="ECO:0007669"/>
    <property type="project" value="UniProtKB-UniPathway"/>
</dbReference>
<evidence type="ECO:0000256" key="1">
    <source>
        <dbReference type="ARBA" id="ARBA00004917"/>
    </source>
</evidence>
<dbReference type="PANTHER" id="PTHR21058">
    <property type="entry name" value="6,7-DIMETHYL-8-RIBITYLLUMAZINE SYNTHASE DMRL SYNTHASE LUMAZINE SYNTHASE"/>
    <property type="match status" value="1"/>
</dbReference>
<comment type="pathway">
    <text evidence="1">Cofactor biosynthesis; riboflavin biosynthesis; riboflavin from 2-hydroxy-3-oxobutyl phosphate and 5-amino-6-(D-ribitylamino)uracil: step 1/2.</text>
</comment>
<evidence type="ECO:0000256" key="6">
    <source>
        <dbReference type="ARBA" id="ARBA00048785"/>
    </source>
</evidence>
<keyword evidence="4" id="KW-0686">Riboflavin biosynthesis</keyword>
<evidence type="ECO:0000256" key="2">
    <source>
        <dbReference type="ARBA" id="ARBA00007424"/>
    </source>
</evidence>
<dbReference type="HAMAP" id="MF_00178">
    <property type="entry name" value="Lumazine_synth"/>
    <property type="match status" value="1"/>
</dbReference>
<dbReference type="GO" id="GO:0005829">
    <property type="term" value="C:cytosol"/>
    <property type="evidence" value="ECO:0007669"/>
    <property type="project" value="TreeGrafter"/>
</dbReference>
<evidence type="ECO:0000256" key="4">
    <source>
        <dbReference type="ARBA" id="ARBA00022619"/>
    </source>
</evidence>
<comment type="catalytic activity">
    <reaction evidence="6">
        <text>(2S)-2-hydroxy-3-oxobutyl phosphate + 5-amino-6-(D-ribitylamino)uracil = 6,7-dimethyl-8-(1-D-ribityl)lumazine + phosphate + 2 H2O + H(+)</text>
        <dbReference type="Rhea" id="RHEA:26152"/>
        <dbReference type="ChEBI" id="CHEBI:15377"/>
        <dbReference type="ChEBI" id="CHEBI:15378"/>
        <dbReference type="ChEBI" id="CHEBI:15934"/>
        <dbReference type="ChEBI" id="CHEBI:43474"/>
        <dbReference type="ChEBI" id="CHEBI:58201"/>
        <dbReference type="ChEBI" id="CHEBI:58830"/>
        <dbReference type="EC" id="2.5.1.78"/>
    </reaction>
</comment>
<gene>
    <name evidence="7" type="ORF">LCGC14_0613770</name>
</gene>
<reference evidence="7" key="1">
    <citation type="journal article" date="2015" name="Nature">
        <title>Complex archaea that bridge the gap between prokaryotes and eukaryotes.</title>
        <authorList>
            <person name="Spang A."/>
            <person name="Saw J.H."/>
            <person name="Jorgensen S.L."/>
            <person name="Zaremba-Niedzwiedzka K."/>
            <person name="Martijn J."/>
            <person name="Lind A.E."/>
            <person name="van Eijk R."/>
            <person name="Schleper C."/>
            <person name="Guy L."/>
            <person name="Ettema T.J."/>
        </authorList>
    </citation>
    <scope>NUCLEOTIDE SEQUENCE</scope>
</reference>
<accession>A0A0F9TTA0</accession>
<dbReference type="PANTHER" id="PTHR21058:SF0">
    <property type="entry name" value="6,7-DIMETHYL-8-RIBITYLLUMAZINE SYNTHASE"/>
    <property type="match status" value="1"/>
</dbReference>
<comment type="similarity">
    <text evidence="2">Belongs to the DMRL synthase family.</text>
</comment>
<protein>
    <recommendedName>
        <fullName evidence="3">6,7-dimethyl-8-ribityllumazine synthase</fullName>
        <ecNumber evidence="3">2.5.1.78</ecNumber>
    </recommendedName>
</protein>
<proteinExistence type="inferred from homology"/>
<dbReference type="Pfam" id="PF00885">
    <property type="entry name" value="DMRL_synthase"/>
    <property type="match status" value="1"/>
</dbReference>
<dbReference type="InterPro" id="IPR036467">
    <property type="entry name" value="LS/RS_sf"/>
</dbReference>
<dbReference type="GO" id="GO:0000906">
    <property type="term" value="F:6,7-dimethyl-8-ribityllumazine synthase activity"/>
    <property type="evidence" value="ECO:0007669"/>
    <property type="project" value="UniProtKB-EC"/>
</dbReference>
<dbReference type="GO" id="GO:0009349">
    <property type="term" value="C:riboflavin synthase complex"/>
    <property type="evidence" value="ECO:0007669"/>
    <property type="project" value="InterPro"/>
</dbReference>
<dbReference type="InterPro" id="IPR034964">
    <property type="entry name" value="LS"/>
</dbReference>
<organism evidence="7">
    <name type="scientific">marine sediment metagenome</name>
    <dbReference type="NCBI Taxonomy" id="412755"/>
    <lineage>
        <taxon>unclassified sequences</taxon>
        <taxon>metagenomes</taxon>
        <taxon>ecological metagenomes</taxon>
    </lineage>
</organism>
<evidence type="ECO:0000256" key="3">
    <source>
        <dbReference type="ARBA" id="ARBA00012664"/>
    </source>
</evidence>
<dbReference type="Gene3D" id="3.40.50.960">
    <property type="entry name" value="Lumazine/riboflavin synthase"/>
    <property type="match status" value="1"/>
</dbReference>
<dbReference type="SUPFAM" id="SSF52121">
    <property type="entry name" value="Lumazine synthase"/>
    <property type="match status" value="1"/>
</dbReference>
<evidence type="ECO:0000256" key="5">
    <source>
        <dbReference type="ARBA" id="ARBA00022679"/>
    </source>
</evidence>
<dbReference type="AlphaFoldDB" id="A0A0F9TTA0"/>